<keyword evidence="5" id="KW-0804">Transcription</keyword>
<protein>
    <submittedName>
        <fullName evidence="8">DNA-binding response regulator, OmpR family, contains REC and winged-helix (WHTH) domain</fullName>
    </submittedName>
</protein>
<dbReference type="RefSeq" id="WP_233151532.1">
    <property type="nucleotide sequence ID" value="NZ_LT629971.1"/>
</dbReference>
<dbReference type="GO" id="GO:0005829">
    <property type="term" value="C:cytosol"/>
    <property type="evidence" value="ECO:0007669"/>
    <property type="project" value="TreeGrafter"/>
</dbReference>
<dbReference type="InterPro" id="IPR016032">
    <property type="entry name" value="Sig_transdc_resp-reg_C-effctor"/>
</dbReference>
<keyword evidence="1" id="KW-0597">Phosphoprotein</keyword>
<dbReference type="InterPro" id="IPR039420">
    <property type="entry name" value="WalR-like"/>
</dbReference>
<dbReference type="GO" id="GO:0000156">
    <property type="term" value="F:phosphorelay response regulator activity"/>
    <property type="evidence" value="ECO:0007669"/>
    <property type="project" value="TreeGrafter"/>
</dbReference>
<dbReference type="GO" id="GO:0032993">
    <property type="term" value="C:protein-DNA complex"/>
    <property type="evidence" value="ECO:0007669"/>
    <property type="project" value="TreeGrafter"/>
</dbReference>
<feature type="DNA-binding region" description="OmpR/PhoB-type" evidence="6">
    <location>
        <begin position="130"/>
        <end position="229"/>
    </location>
</feature>
<dbReference type="GO" id="GO:0006355">
    <property type="term" value="P:regulation of DNA-templated transcription"/>
    <property type="evidence" value="ECO:0007669"/>
    <property type="project" value="InterPro"/>
</dbReference>
<name>A0A1H6J5J2_MYCRU</name>
<dbReference type="InterPro" id="IPR011006">
    <property type="entry name" value="CheY-like_superfamily"/>
</dbReference>
<evidence type="ECO:0000256" key="4">
    <source>
        <dbReference type="ARBA" id="ARBA00023125"/>
    </source>
</evidence>
<keyword evidence="3" id="KW-0805">Transcription regulation</keyword>
<dbReference type="Gene3D" id="1.10.10.10">
    <property type="entry name" value="Winged helix-like DNA-binding domain superfamily/Winged helix DNA-binding domain"/>
    <property type="match status" value="1"/>
</dbReference>
<evidence type="ECO:0000313" key="8">
    <source>
        <dbReference type="EMBL" id="SEH54777.1"/>
    </source>
</evidence>
<keyword evidence="4 6" id="KW-0238">DNA-binding</keyword>
<dbReference type="InterPro" id="IPR036388">
    <property type="entry name" value="WH-like_DNA-bd_sf"/>
</dbReference>
<dbReference type="PANTHER" id="PTHR48111:SF1">
    <property type="entry name" value="TWO-COMPONENT RESPONSE REGULATOR ORR33"/>
    <property type="match status" value="1"/>
</dbReference>
<gene>
    <name evidence="8" type="ORF">SAMN04489835_1281</name>
</gene>
<proteinExistence type="predicted"/>
<evidence type="ECO:0000256" key="1">
    <source>
        <dbReference type="ARBA" id="ARBA00022553"/>
    </source>
</evidence>
<reference evidence="9" key="1">
    <citation type="submission" date="2016-10" db="EMBL/GenBank/DDBJ databases">
        <authorList>
            <person name="Varghese N."/>
            <person name="Submissions S."/>
        </authorList>
    </citation>
    <scope>NUCLEOTIDE SEQUENCE [LARGE SCALE GENOMIC DNA]</scope>
    <source>
        <strain evidence="9">DSM 45405</strain>
    </source>
</reference>
<feature type="domain" description="OmpR/PhoB-type" evidence="7">
    <location>
        <begin position="130"/>
        <end position="229"/>
    </location>
</feature>
<dbReference type="PANTHER" id="PTHR48111">
    <property type="entry name" value="REGULATOR OF RPOS"/>
    <property type="match status" value="1"/>
</dbReference>
<keyword evidence="2" id="KW-0902">Two-component regulatory system</keyword>
<dbReference type="SUPFAM" id="SSF52172">
    <property type="entry name" value="CheY-like"/>
    <property type="match status" value="1"/>
</dbReference>
<accession>A0A1H6J5J2</accession>
<dbReference type="InterPro" id="IPR001867">
    <property type="entry name" value="OmpR/PhoB-type_DNA-bd"/>
</dbReference>
<evidence type="ECO:0000256" key="3">
    <source>
        <dbReference type="ARBA" id="ARBA00023015"/>
    </source>
</evidence>
<dbReference type="PROSITE" id="PS51755">
    <property type="entry name" value="OMPR_PHOB"/>
    <property type="match status" value="1"/>
</dbReference>
<dbReference type="SMART" id="SM00862">
    <property type="entry name" value="Trans_reg_C"/>
    <property type="match status" value="1"/>
</dbReference>
<evidence type="ECO:0000256" key="2">
    <source>
        <dbReference type="ARBA" id="ARBA00023012"/>
    </source>
</evidence>
<dbReference type="EMBL" id="LT629971">
    <property type="protein sequence ID" value="SEH54777.1"/>
    <property type="molecule type" value="Genomic_DNA"/>
</dbReference>
<evidence type="ECO:0000256" key="6">
    <source>
        <dbReference type="PROSITE-ProRule" id="PRU01091"/>
    </source>
</evidence>
<dbReference type="SUPFAM" id="SSF46894">
    <property type="entry name" value="C-terminal effector domain of the bipartite response regulators"/>
    <property type="match status" value="1"/>
</dbReference>
<dbReference type="AlphaFoldDB" id="A0A1H6J5J2"/>
<evidence type="ECO:0000313" key="9">
    <source>
        <dbReference type="Proteomes" id="UP000182915"/>
    </source>
</evidence>
<dbReference type="Pfam" id="PF00486">
    <property type="entry name" value="Trans_reg_C"/>
    <property type="match status" value="1"/>
</dbReference>
<sequence length="229" mass="24650">MDGDARPVVAAGRIRVLLVEPRRIYADILAHKMRADDFVVAVACSEAAALSALREYDPDVVVVCVGEQGAAVLDRVRQAAGGGVVALADAEIAPLMSRAGVVAIGHCETLSARIRRALRHIRLYGEIGDTRRRRIDDLVVDVAARRAFRSGGAISLTRIEFAILQALSDNPGEPVTCRRLEEIVWGSPHSGGRSALGVHIGNLRRKLGDDPTCPRYVRTVRGIGYCLLG</sequence>
<dbReference type="Proteomes" id="UP000182915">
    <property type="component" value="Chromosome I"/>
</dbReference>
<dbReference type="Gene3D" id="3.40.50.2300">
    <property type="match status" value="1"/>
</dbReference>
<organism evidence="8 9">
    <name type="scientific">Mycolicibacterium rutilum</name>
    <name type="common">Mycobacterium rutilum</name>
    <dbReference type="NCBI Taxonomy" id="370526"/>
    <lineage>
        <taxon>Bacteria</taxon>
        <taxon>Bacillati</taxon>
        <taxon>Actinomycetota</taxon>
        <taxon>Actinomycetes</taxon>
        <taxon>Mycobacteriales</taxon>
        <taxon>Mycobacteriaceae</taxon>
        <taxon>Mycolicibacterium</taxon>
    </lineage>
</organism>
<dbReference type="STRING" id="370526.SAMN04489835_1281"/>
<dbReference type="GO" id="GO:0000976">
    <property type="term" value="F:transcription cis-regulatory region binding"/>
    <property type="evidence" value="ECO:0007669"/>
    <property type="project" value="TreeGrafter"/>
</dbReference>
<keyword evidence="9" id="KW-1185">Reference proteome</keyword>
<evidence type="ECO:0000256" key="5">
    <source>
        <dbReference type="ARBA" id="ARBA00023163"/>
    </source>
</evidence>
<evidence type="ECO:0000259" key="7">
    <source>
        <dbReference type="PROSITE" id="PS51755"/>
    </source>
</evidence>
<dbReference type="CDD" id="cd00383">
    <property type="entry name" value="trans_reg_C"/>
    <property type="match status" value="1"/>
</dbReference>